<dbReference type="EMBL" id="GBXM01078793">
    <property type="protein sequence ID" value="JAH29784.1"/>
    <property type="molecule type" value="Transcribed_RNA"/>
</dbReference>
<organism evidence="1">
    <name type="scientific">Anguilla anguilla</name>
    <name type="common">European freshwater eel</name>
    <name type="synonym">Muraena anguilla</name>
    <dbReference type="NCBI Taxonomy" id="7936"/>
    <lineage>
        <taxon>Eukaryota</taxon>
        <taxon>Metazoa</taxon>
        <taxon>Chordata</taxon>
        <taxon>Craniata</taxon>
        <taxon>Vertebrata</taxon>
        <taxon>Euteleostomi</taxon>
        <taxon>Actinopterygii</taxon>
        <taxon>Neopterygii</taxon>
        <taxon>Teleostei</taxon>
        <taxon>Anguilliformes</taxon>
        <taxon>Anguillidae</taxon>
        <taxon>Anguilla</taxon>
    </lineage>
</organism>
<sequence length="40" mass="4481">MTFGIRNEATCHLHPEQDPAGLNDVIMLLCRCDAQGFHIL</sequence>
<reference evidence="1" key="2">
    <citation type="journal article" date="2015" name="Fish Shellfish Immunol.">
        <title>Early steps in the European eel (Anguilla anguilla)-Vibrio vulnificus interaction in the gills: Role of the RtxA13 toxin.</title>
        <authorList>
            <person name="Callol A."/>
            <person name="Pajuelo D."/>
            <person name="Ebbesson L."/>
            <person name="Teles M."/>
            <person name="MacKenzie S."/>
            <person name="Amaro C."/>
        </authorList>
    </citation>
    <scope>NUCLEOTIDE SEQUENCE</scope>
</reference>
<proteinExistence type="predicted"/>
<name>A0A0E9RL29_ANGAN</name>
<reference evidence="1" key="1">
    <citation type="submission" date="2014-11" db="EMBL/GenBank/DDBJ databases">
        <authorList>
            <person name="Amaro Gonzalez C."/>
        </authorList>
    </citation>
    <scope>NUCLEOTIDE SEQUENCE</scope>
</reference>
<accession>A0A0E9RL29</accession>
<evidence type="ECO:0000313" key="1">
    <source>
        <dbReference type="EMBL" id="JAH29784.1"/>
    </source>
</evidence>
<protein>
    <submittedName>
        <fullName evidence="1">Uncharacterized protein</fullName>
    </submittedName>
</protein>
<dbReference type="AlphaFoldDB" id="A0A0E9RL29"/>